<keyword evidence="1" id="KW-0472">Membrane</keyword>
<sequence length="60" mass="7270">MWITSLWEYCLSVELEMLRVIGLLLQPYYQFHSIRLFLSSFDFSSLFLPLLWCVVNRTCF</sequence>
<evidence type="ECO:0000313" key="2">
    <source>
        <dbReference type="EMBL" id="JAD28977.1"/>
    </source>
</evidence>
<accession>A0A0A8Z298</accession>
<evidence type="ECO:0000256" key="1">
    <source>
        <dbReference type="SAM" id="Phobius"/>
    </source>
</evidence>
<organism evidence="2">
    <name type="scientific">Arundo donax</name>
    <name type="common">Giant reed</name>
    <name type="synonym">Donax arundinaceus</name>
    <dbReference type="NCBI Taxonomy" id="35708"/>
    <lineage>
        <taxon>Eukaryota</taxon>
        <taxon>Viridiplantae</taxon>
        <taxon>Streptophyta</taxon>
        <taxon>Embryophyta</taxon>
        <taxon>Tracheophyta</taxon>
        <taxon>Spermatophyta</taxon>
        <taxon>Magnoliopsida</taxon>
        <taxon>Liliopsida</taxon>
        <taxon>Poales</taxon>
        <taxon>Poaceae</taxon>
        <taxon>PACMAD clade</taxon>
        <taxon>Arundinoideae</taxon>
        <taxon>Arundineae</taxon>
        <taxon>Arundo</taxon>
    </lineage>
</organism>
<reference evidence="2" key="2">
    <citation type="journal article" date="2015" name="Data Brief">
        <title>Shoot transcriptome of the giant reed, Arundo donax.</title>
        <authorList>
            <person name="Barrero R.A."/>
            <person name="Guerrero F.D."/>
            <person name="Moolhuijzen P."/>
            <person name="Goolsby J.A."/>
            <person name="Tidwell J."/>
            <person name="Bellgard S.E."/>
            <person name="Bellgard M.I."/>
        </authorList>
    </citation>
    <scope>NUCLEOTIDE SEQUENCE</scope>
    <source>
        <tissue evidence="2">Shoot tissue taken approximately 20 cm above the soil surface</tissue>
    </source>
</reference>
<keyword evidence="1" id="KW-1133">Transmembrane helix</keyword>
<dbReference type="AlphaFoldDB" id="A0A0A8Z298"/>
<dbReference type="EMBL" id="GBRH01268918">
    <property type="protein sequence ID" value="JAD28977.1"/>
    <property type="molecule type" value="Transcribed_RNA"/>
</dbReference>
<protein>
    <submittedName>
        <fullName evidence="2">Uncharacterized protein</fullName>
    </submittedName>
</protein>
<proteinExistence type="predicted"/>
<feature type="transmembrane region" description="Helical" evidence="1">
    <location>
        <begin position="34"/>
        <end position="55"/>
    </location>
</feature>
<keyword evidence="1" id="KW-0812">Transmembrane</keyword>
<name>A0A0A8Z298_ARUDO</name>
<reference evidence="2" key="1">
    <citation type="submission" date="2014-09" db="EMBL/GenBank/DDBJ databases">
        <authorList>
            <person name="Magalhaes I.L.F."/>
            <person name="Oliveira U."/>
            <person name="Santos F.R."/>
            <person name="Vidigal T.H.D.A."/>
            <person name="Brescovit A.D."/>
            <person name="Santos A.J."/>
        </authorList>
    </citation>
    <scope>NUCLEOTIDE SEQUENCE</scope>
    <source>
        <tissue evidence="2">Shoot tissue taken approximately 20 cm above the soil surface</tissue>
    </source>
</reference>